<comment type="caution">
    <text evidence="1">The sequence shown here is derived from an EMBL/GenBank/DDBJ whole genome shotgun (WGS) entry which is preliminary data.</text>
</comment>
<reference evidence="1 2" key="1">
    <citation type="journal article" date="2017" name="Curr. Biol.">
        <title>Genome architecture and evolution of a unichromosomal asexual nematode.</title>
        <authorList>
            <person name="Fradin H."/>
            <person name="Zegar C."/>
            <person name="Gutwein M."/>
            <person name="Lucas J."/>
            <person name="Kovtun M."/>
            <person name="Corcoran D."/>
            <person name="Baugh L.R."/>
            <person name="Kiontke K."/>
            <person name="Gunsalus K."/>
            <person name="Fitch D.H."/>
            <person name="Piano F."/>
        </authorList>
    </citation>
    <scope>NUCLEOTIDE SEQUENCE [LARGE SCALE GENOMIC DNA]</scope>
    <source>
        <strain evidence="1">PF1309</strain>
    </source>
</reference>
<proteinExistence type="predicted"/>
<accession>A0A2A2JAJ0</accession>
<name>A0A2A2JAJ0_9BILA</name>
<protein>
    <submittedName>
        <fullName evidence="1">Uncharacterized protein</fullName>
    </submittedName>
</protein>
<organism evidence="1 2">
    <name type="scientific">Diploscapter pachys</name>
    <dbReference type="NCBI Taxonomy" id="2018661"/>
    <lineage>
        <taxon>Eukaryota</taxon>
        <taxon>Metazoa</taxon>
        <taxon>Ecdysozoa</taxon>
        <taxon>Nematoda</taxon>
        <taxon>Chromadorea</taxon>
        <taxon>Rhabditida</taxon>
        <taxon>Rhabditina</taxon>
        <taxon>Rhabditomorpha</taxon>
        <taxon>Rhabditoidea</taxon>
        <taxon>Rhabditidae</taxon>
        <taxon>Diploscapter</taxon>
    </lineage>
</organism>
<gene>
    <name evidence="1" type="ORF">WR25_10075</name>
</gene>
<sequence length="130" mass="14264">MPQGKNRITEKHNRNEKDATFCHTWTATKCTPIRNIISREFSGLQKIECDSDGCLNLSRGILALNPSNLHVDGCGGDISDVSAKMCIEGTLVRLQTKATSHPNSVLKPVKPINSRLLSQRIGKPIANRDA</sequence>
<dbReference type="Proteomes" id="UP000218231">
    <property type="component" value="Unassembled WGS sequence"/>
</dbReference>
<evidence type="ECO:0000313" key="1">
    <source>
        <dbReference type="EMBL" id="PAV58693.1"/>
    </source>
</evidence>
<evidence type="ECO:0000313" key="2">
    <source>
        <dbReference type="Proteomes" id="UP000218231"/>
    </source>
</evidence>
<keyword evidence="2" id="KW-1185">Reference proteome</keyword>
<dbReference type="AlphaFoldDB" id="A0A2A2JAJ0"/>
<dbReference type="EMBL" id="LIAE01010566">
    <property type="protein sequence ID" value="PAV58693.1"/>
    <property type="molecule type" value="Genomic_DNA"/>
</dbReference>